<gene>
    <name evidence="1" type="ORF">CCUS01_14390</name>
</gene>
<dbReference type="AlphaFoldDB" id="A0AAI9Y937"/>
<evidence type="ECO:0000313" key="1">
    <source>
        <dbReference type="EMBL" id="KAK1490733.1"/>
    </source>
</evidence>
<comment type="caution">
    <text evidence="1">The sequence shown here is derived from an EMBL/GenBank/DDBJ whole genome shotgun (WGS) entry which is preliminary data.</text>
</comment>
<name>A0AAI9Y937_9PEZI</name>
<dbReference type="EMBL" id="MPDP01000039">
    <property type="protein sequence ID" value="KAK1490733.1"/>
    <property type="molecule type" value="Genomic_DNA"/>
</dbReference>
<accession>A0AAI9Y937</accession>
<keyword evidence="2" id="KW-1185">Reference proteome</keyword>
<protein>
    <submittedName>
        <fullName evidence="1">Uncharacterized protein</fullName>
    </submittedName>
</protein>
<evidence type="ECO:0000313" key="2">
    <source>
        <dbReference type="Proteomes" id="UP001239213"/>
    </source>
</evidence>
<dbReference type="Proteomes" id="UP001239213">
    <property type="component" value="Unassembled WGS sequence"/>
</dbReference>
<organism evidence="1 2">
    <name type="scientific">Colletotrichum cuscutae</name>
    <dbReference type="NCBI Taxonomy" id="1209917"/>
    <lineage>
        <taxon>Eukaryota</taxon>
        <taxon>Fungi</taxon>
        <taxon>Dikarya</taxon>
        <taxon>Ascomycota</taxon>
        <taxon>Pezizomycotina</taxon>
        <taxon>Sordariomycetes</taxon>
        <taxon>Hypocreomycetidae</taxon>
        <taxon>Glomerellales</taxon>
        <taxon>Glomerellaceae</taxon>
        <taxon>Colletotrichum</taxon>
        <taxon>Colletotrichum acutatum species complex</taxon>
    </lineage>
</organism>
<proteinExistence type="predicted"/>
<reference evidence="1" key="1">
    <citation type="submission" date="2016-11" db="EMBL/GenBank/DDBJ databases">
        <title>The genome sequence of Colletotrichum cuscutae.</title>
        <authorList>
            <person name="Baroncelli R."/>
        </authorList>
    </citation>
    <scope>NUCLEOTIDE SEQUENCE</scope>
    <source>
        <strain evidence="1">IMI 304802</strain>
    </source>
</reference>
<sequence>MPAQYRQVGMLSIVISSQAFRWRWTEFCGSAFFGPCEQRPLPYSRYKSNKTPRCQNSKVEALRIEAGVNIFQIRSINQCAAIHDMLKHGEFHNFISYLIDFSL</sequence>